<evidence type="ECO:0000256" key="3">
    <source>
        <dbReference type="ARBA" id="ARBA00022692"/>
    </source>
</evidence>
<sequence length="159" mass="16759">MLPQFPRLILAVACAAAAPLALAPAPALAATHDGSAEAQALLTRAVAELKGVGPQKAFAEFNDPQGAFHTRELYVFVFSLSGAYEASGADPRLVGTDATDMTDAEGKPLVRDMIALAKAKGGGRVDYVWLNRADNRVEHKRSLVQRVGDHIVGVGYYAG</sequence>
<evidence type="ECO:0000256" key="4">
    <source>
        <dbReference type="ARBA" id="ARBA00022989"/>
    </source>
</evidence>
<accession>A0ABV7V592</accession>
<proteinExistence type="predicted"/>
<organism evidence="8 9">
    <name type="scientific">Novosphingobium pokkalii</name>
    <dbReference type="NCBI Taxonomy" id="1770194"/>
    <lineage>
        <taxon>Bacteria</taxon>
        <taxon>Pseudomonadati</taxon>
        <taxon>Pseudomonadota</taxon>
        <taxon>Alphaproteobacteria</taxon>
        <taxon>Sphingomonadales</taxon>
        <taxon>Sphingomonadaceae</taxon>
        <taxon>Novosphingobium</taxon>
    </lineage>
</organism>
<protein>
    <submittedName>
        <fullName evidence="8">Cache domain-containing protein</fullName>
    </submittedName>
</protein>
<keyword evidence="2" id="KW-1003">Cell membrane</keyword>
<dbReference type="SMART" id="SM01049">
    <property type="entry name" value="Cache_2"/>
    <property type="match status" value="1"/>
</dbReference>
<keyword evidence="5" id="KW-0472">Membrane</keyword>
<comment type="caution">
    <text evidence="8">The sequence shown here is derived from an EMBL/GenBank/DDBJ whole genome shotgun (WGS) entry which is preliminary data.</text>
</comment>
<keyword evidence="3" id="KW-0812">Transmembrane</keyword>
<dbReference type="Gene3D" id="3.30.450.20">
    <property type="entry name" value="PAS domain"/>
    <property type="match status" value="1"/>
</dbReference>
<gene>
    <name evidence="8" type="ORF">ACFOOT_14200</name>
</gene>
<evidence type="ECO:0000313" key="9">
    <source>
        <dbReference type="Proteomes" id="UP001595683"/>
    </source>
</evidence>
<evidence type="ECO:0000256" key="5">
    <source>
        <dbReference type="ARBA" id="ARBA00023136"/>
    </source>
</evidence>
<dbReference type="EMBL" id="JBHRYE010000022">
    <property type="protein sequence ID" value="MFC3672570.1"/>
    <property type="molecule type" value="Genomic_DNA"/>
</dbReference>
<feature type="signal peptide" evidence="6">
    <location>
        <begin position="1"/>
        <end position="29"/>
    </location>
</feature>
<evidence type="ECO:0000313" key="8">
    <source>
        <dbReference type="EMBL" id="MFC3672570.1"/>
    </source>
</evidence>
<comment type="subcellular location">
    <subcellularLocation>
        <location evidence="1">Cell membrane</location>
        <topology evidence="1">Multi-pass membrane protein</topology>
    </subcellularLocation>
</comment>
<keyword evidence="9" id="KW-1185">Reference proteome</keyword>
<evidence type="ECO:0000256" key="2">
    <source>
        <dbReference type="ARBA" id="ARBA00022475"/>
    </source>
</evidence>
<evidence type="ECO:0000256" key="6">
    <source>
        <dbReference type="SAM" id="SignalP"/>
    </source>
</evidence>
<feature type="domain" description="Single Cache" evidence="7">
    <location>
        <begin position="27"/>
        <end position="111"/>
    </location>
</feature>
<reference evidence="9" key="1">
    <citation type="journal article" date="2019" name="Int. J. Syst. Evol. Microbiol.">
        <title>The Global Catalogue of Microorganisms (GCM) 10K type strain sequencing project: providing services to taxonomists for standard genome sequencing and annotation.</title>
        <authorList>
            <consortium name="The Broad Institute Genomics Platform"/>
            <consortium name="The Broad Institute Genome Sequencing Center for Infectious Disease"/>
            <person name="Wu L."/>
            <person name="Ma J."/>
        </authorList>
    </citation>
    <scope>NUCLEOTIDE SEQUENCE [LARGE SCALE GENOMIC DNA]</scope>
    <source>
        <strain evidence="9">KCTC 42224</strain>
    </source>
</reference>
<dbReference type="RefSeq" id="WP_191323473.1">
    <property type="nucleotide sequence ID" value="NZ_BMZP01000004.1"/>
</dbReference>
<dbReference type="InterPro" id="IPR033480">
    <property type="entry name" value="sCache_2"/>
</dbReference>
<name>A0ABV7V592_9SPHN</name>
<dbReference type="Pfam" id="PF17200">
    <property type="entry name" value="sCache_2"/>
    <property type="match status" value="1"/>
</dbReference>
<keyword evidence="4" id="KW-1133">Transmembrane helix</keyword>
<keyword evidence="6" id="KW-0732">Signal</keyword>
<evidence type="ECO:0000259" key="7">
    <source>
        <dbReference type="SMART" id="SM01049"/>
    </source>
</evidence>
<evidence type="ECO:0000256" key="1">
    <source>
        <dbReference type="ARBA" id="ARBA00004651"/>
    </source>
</evidence>
<feature type="chain" id="PRO_5045297778" evidence="6">
    <location>
        <begin position="30"/>
        <end position="159"/>
    </location>
</feature>
<dbReference type="Proteomes" id="UP001595683">
    <property type="component" value="Unassembled WGS sequence"/>
</dbReference>